<sequence>MEETLEADFSASAIKEAHDPSGFHRAKVDAVARAMGMNAGTLRKGIRQGAFPWAYGIRTSSNRWVYVINQEKLEATEGLKL</sequence>
<dbReference type="AlphaFoldDB" id="A0A7X2TP06"/>
<evidence type="ECO:0000313" key="1">
    <source>
        <dbReference type="EMBL" id="MST82854.1"/>
    </source>
</evidence>
<dbReference type="EMBL" id="VUMV01000009">
    <property type="protein sequence ID" value="MST82854.1"/>
    <property type="molecule type" value="Genomic_DNA"/>
</dbReference>
<reference evidence="1 2" key="1">
    <citation type="submission" date="2019-08" db="EMBL/GenBank/DDBJ databases">
        <title>In-depth cultivation of the pig gut microbiome towards novel bacterial diversity and tailored functional studies.</title>
        <authorList>
            <person name="Wylensek D."/>
            <person name="Hitch T.C.A."/>
            <person name="Clavel T."/>
        </authorList>
    </citation>
    <scope>NUCLEOTIDE SEQUENCE [LARGE SCALE GENOMIC DNA]</scope>
    <source>
        <strain evidence="1 2">Oil+RF-744-WCA-WT-13</strain>
    </source>
</reference>
<keyword evidence="2" id="KW-1185">Reference proteome</keyword>
<gene>
    <name evidence="1" type="ORF">FYJ60_11105</name>
</gene>
<comment type="caution">
    <text evidence="1">The sequence shown here is derived from an EMBL/GenBank/DDBJ whole genome shotgun (WGS) entry which is preliminary data.</text>
</comment>
<protein>
    <submittedName>
        <fullName evidence="1">Uncharacterized protein</fullName>
    </submittedName>
</protein>
<name>A0A7X2TP06_9FIRM</name>
<proteinExistence type="predicted"/>
<accession>A0A7X2TP06</accession>
<dbReference type="RefSeq" id="WP_154458757.1">
    <property type="nucleotide sequence ID" value="NZ_VUMV01000009.1"/>
</dbReference>
<dbReference type="Proteomes" id="UP000466864">
    <property type="component" value="Unassembled WGS sequence"/>
</dbReference>
<organism evidence="1 2">
    <name type="scientific">Bilifractor porci</name>
    <dbReference type="NCBI Taxonomy" id="2606636"/>
    <lineage>
        <taxon>Bacteria</taxon>
        <taxon>Bacillati</taxon>
        <taxon>Bacillota</taxon>
        <taxon>Clostridia</taxon>
        <taxon>Lachnospirales</taxon>
        <taxon>Lachnospiraceae</taxon>
        <taxon>Bilifractor</taxon>
    </lineage>
</organism>
<evidence type="ECO:0000313" key="2">
    <source>
        <dbReference type="Proteomes" id="UP000466864"/>
    </source>
</evidence>